<feature type="region of interest" description="Disordered" evidence="3">
    <location>
        <begin position="1"/>
        <end position="202"/>
    </location>
</feature>
<dbReference type="GO" id="GO:0005634">
    <property type="term" value="C:nucleus"/>
    <property type="evidence" value="ECO:0007669"/>
    <property type="project" value="UniProtKB-SubCell"/>
</dbReference>
<feature type="compositionally biased region" description="Basic and acidic residues" evidence="3">
    <location>
        <begin position="36"/>
        <end position="47"/>
    </location>
</feature>
<dbReference type="PANTHER" id="PTHR37534">
    <property type="entry name" value="TRANSCRIPTIONAL ACTIVATOR PROTEIN UGA3"/>
    <property type="match status" value="1"/>
</dbReference>
<reference evidence="4" key="1">
    <citation type="submission" date="2023-04" db="EMBL/GenBank/DDBJ databases">
        <title>Black Yeasts Isolated from many extreme environments.</title>
        <authorList>
            <person name="Coleine C."/>
            <person name="Stajich J.E."/>
            <person name="Selbmann L."/>
        </authorList>
    </citation>
    <scope>NUCLEOTIDE SEQUENCE</scope>
    <source>
        <strain evidence="4">CCFEE 5312</strain>
    </source>
</reference>
<sequence length="1291" mass="141311">MIEEPLNASNSSSTAQNVAASKLKRRSLLPQFHRKVSSEDKAELGIREEDEDGDSRTPHESTRNSGEFGVRRGIDEDRKVMPPPCSRLSRPTSMIPPRGASAYARTSTRTSNAKEELKHVEDDTEADLEAARAQSLAALTGDVPSTPSQPAMSSSGLQRAVSTRLPQSPRAGGPAIPSRTTSTRVSHVQTRSMGNALSVTAGTSIAGKRSSIIKARATPDADQRSESSAPPPSPRSSMLSRGRPGSQVAAQQPSPPRATATGRARPTSQIMAPPARPTFSTYQQHYSPAKTALPKPPLPSAKISKQASPSDEGVDMTFDVARQQIELLQLSLLHQASSKCMQDYTASAKRKLSKKHTKLRKDYESVRATELVQQRTANLSALQSWCRDPSMLVENLQILSLVYSDLTALIGDGSRREDVISMFELWINEAEAPKAGSFTQPLPEDWRTAHASLALKLRSVQRNLRVLPPPSDTSDSGSGLGVILKGCETLVDGMLRELEVMMKLEKELLTRDRNRLEEDVKTMVLDDLKCSEESPVCAQCLKANRECLPASGISFRHQQNPSMNGGSNGEGSLKNFYGYRETFAKATTWVEVPRDLTFVHTNNPYEDEDNGGQNAEGGDTSLFTMAGSEVGRAGASNEDYELARQLAQAACPTYATHGLEALSAVASRDHYSYAPPPAHMGQQDQATNQQHVGTSPSSMQAPSNRNLDFILNSPSTNSNIDPQLHSAPADTGSGVSHEGLGQSAEHVRTTSYSSSHGRPRLLAKGPDNPLGDRRTAVESPELAFLLRDFSERTGLWMDLCDLNLYFATTVPVLAVRSPLLLYSCVALSAKSLARVAGRRPVMGGQIEEARRSQIERWPGPAMHVEDWHHRAREYYDLAVSLLRQALAGAVRPLTSSLPEHASPSTISAVQGQPLPATDSDELVAATAILCVYEFLDASTPEWSRHLDGAKSLFDIANDRMVNFTFPPSPHLARTPASQVSSNPDPPRRSLNPGRRAVFWCFARQDMLSAFINNTHTRLDTFDLDLWRSAGLKITSEGHVCPSNPQHPEYHPDNEMSDDTVSNALVWLLMKLVNFIAAGDGVPNEISPLGLGMRQEELLEYWEKLDSQLQAWHDGLPDSFHPTAIRPAYSEMEIKENWYPRPMCASSAQWWHFARIQLLHNKPHITTAAPITHGRLGLGGPVPGTSLAARHASYTTILNKSREHAKEIIAVGLGRSDEGARVNTVQPLWTAGLVLGGSAHEHVSDQTWMWRRSVVSLLRGTERDLGWASEYRVQSLLELWGLPANWEEGGLT</sequence>
<feature type="compositionally biased region" description="Polar residues" evidence="3">
    <location>
        <begin position="143"/>
        <end position="166"/>
    </location>
</feature>
<evidence type="ECO:0000313" key="5">
    <source>
        <dbReference type="Proteomes" id="UP001271007"/>
    </source>
</evidence>
<dbReference type="PANTHER" id="PTHR37534:SF9">
    <property type="entry name" value="ZN(II)2CYS6 TRANSCRIPTION FACTOR (EUROFUNG)"/>
    <property type="match status" value="1"/>
</dbReference>
<gene>
    <name evidence="4" type="ORF">LTR09_000942</name>
</gene>
<dbReference type="Proteomes" id="UP001271007">
    <property type="component" value="Unassembled WGS sequence"/>
</dbReference>
<dbReference type="GO" id="GO:0045944">
    <property type="term" value="P:positive regulation of transcription by RNA polymerase II"/>
    <property type="evidence" value="ECO:0007669"/>
    <property type="project" value="TreeGrafter"/>
</dbReference>
<organism evidence="4 5">
    <name type="scientific">Extremus antarcticus</name>
    <dbReference type="NCBI Taxonomy" id="702011"/>
    <lineage>
        <taxon>Eukaryota</taxon>
        <taxon>Fungi</taxon>
        <taxon>Dikarya</taxon>
        <taxon>Ascomycota</taxon>
        <taxon>Pezizomycotina</taxon>
        <taxon>Dothideomycetes</taxon>
        <taxon>Dothideomycetidae</taxon>
        <taxon>Mycosphaerellales</taxon>
        <taxon>Extremaceae</taxon>
        <taxon>Extremus</taxon>
    </lineage>
</organism>
<dbReference type="GO" id="GO:0008270">
    <property type="term" value="F:zinc ion binding"/>
    <property type="evidence" value="ECO:0007669"/>
    <property type="project" value="InterPro"/>
</dbReference>
<dbReference type="Pfam" id="PF11951">
    <property type="entry name" value="Fungal_trans_2"/>
    <property type="match status" value="1"/>
</dbReference>
<feature type="compositionally biased region" description="Low complexity" evidence="3">
    <location>
        <begin position="235"/>
        <end position="246"/>
    </location>
</feature>
<dbReference type="GO" id="GO:0000976">
    <property type="term" value="F:transcription cis-regulatory region binding"/>
    <property type="evidence" value="ECO:0007669"/>
    <property type="project" value="TreeGrafter"/>
</dbReference>
<keyword evidence="2" id="KW-0539">Nucleus</keyword>
<feature type="compositionally biased region" description="Polar residues" evidence="3">
    <location>
        <begin position="7"/>
        <end position="19"/>
    </location>
</feature>
<protein>
    <submittedName>
        <fullName evidence="4">Uncharacterized protein</fullName>
    </submittedName>
</protein>
<keyword evidence="5" id="KW-1185">Reference proteome</keyword>
<evidence type="ECO:0000313" key="4">
    <source>
        <dbReference type="EMBL" id="KAK3057867.1"/>
    </source>
</evidence>
<evidence type="ECO:0000256" key="2">
    <source>
        <dbReference type="ARBA" id="ARBA00023242"/>
    </source>
</evidence>
<dbReference type="InterPro" id="IPR021858">
    <property type="entry name" value="Fun_TF"/>
</dbReference>
<feature type="compositionally biased region" description="Basic and acidic residues" evidence="3">
    <location>
        <begin position="69"/>
        <end position="80"/>
    </location>
</feature>
<feature type="region of interest" description="Disordered" evidence="3">
    <location>
        <begin position="216"/>
        <end position="310"/>
    </location>
</feature>
<comment type="subcellular location">
    <subcellularLocation>
        <location evidence="1">Nucleus</location>
    </subcellularLocation>
</comment>
<comment type="caution">
    <text evidence="4">The sequence shown here is derived from an EMBL/GenBank/DDBJ whole genome shotgun (WGS) entry which is preliminary data.</text>
</comment>
<feature type="region of interest" description="Disordered" evidence="3">
    <location>
        <begin position="672"/>
        <end position="775"/>
    </location>
</feature>
<feature type="compositionally biased region" description="Basic and acidic residues" evidence="3">
    <location>
        <begin position="112"/>
        <end position="121"/>
    </location>
</feature>
<feature type="compositionally biased region" description="Basic residues" evidence="3">
    <location>
        <begin position="22"/>
        <end position="35"/>
    </location>
</feature>
<feature type="compositionally biased region" description="Polar residues" evidence="3">
    <location>
        <begin position="178"/>
        <end position="202"/>
    </location>
</feature>
<dbReference type="CDD" id="cd00067">
    <property type="entry name" value="GAL4"/>
    <property type="match status" value="1"/>
</dbReference>
<feature type="compositionally biased region" description="Polar residues" evidence="3">
    <location>
        <begin position="682"/>
        <end position="721"/>
    </location>
</feature>
<dbReference type="GO" id="GO:0000981">
    <property type="term" value="F:DNA-binding transcription factor activity, RNA polymerase II-specific"/>
    <property type="evidence" value="ECO:0007669"/>
    <property type="project" value="InterPro"/>
</dbReference>
<name>A0AAJ0GHT9_9PEZI</name>
<dbReference type="InterPro" id="IPR001138">
    <property type="entry name" value="Zn2Cys6_DnaBD"/>
</dbReference>
<feature type="region of interest" description="Disordered" evidence="3">
    <location>
        <begin position="966"/>
        <end position="990"/>
    </location>
</feature>
<evidence type="ECO:0000256" key="3">
    <source>
        <dbReference type="SAM" id="MobiDB-lite"/>
    </source>
</evidence>
<evidence type="ECO:0000256" key="1">
    <source>
        <dbReference type="ARBA" id="ARBA00004123"/>
    </source>
</evidence>
<dbReference type="EMBL" id="JAWDJX010000002">
    <property type="protein sequence ID" value="KAK3057867.1"/>
    <property type="molecule type" value="Genomic_DNA"/>
</dbReference>
<accession>A0AAJ0GHT9</accession>
<dbReference type="CDD" id="cd12148">
    <property type="entry name" value="fungal_TF_MHR"/>
    <property type="match status" value="1"/>
</dbReference>
<proteinExistence type="predicted"/>